<dbReference type="InterPro" id="IPR006675">
    <property type="entry name" value="HDIG_dom"/>
</dbReference>
<proteinExistence type="inferred from homology"/>
<keyword evidence="6" id="KW-0175">Coiled coil</keyword>
<evidence type="ECO:0000256" key="1">
    <source>
        <dbReference type="ARBA" id="ARBA00022722"/>
    </source>
</evidence>
<dbReference type="PROSITE" id="PS51831">
    <property type="entry name" value="HD"/>
    <property type="match status" value="1"/>
</dbReference>
<dbReference type="NCBIfam" id="TIGR00277">
    <property type="entry name" value="HDIG"/>
    <property type="match status" value="1"/>
</dbReference>
<evidence type="ECO:0000259" key="7">
    <source>
        <dbReference type="PROSITE" id="PS51831"/>
    </source>
</evidence>
<evidence type="ECO:0000256" key="4">
    <source>
        <dbReference type="ARBA" id="ARBA00022884"/>
    </source>
</evidence>
<dbReference type="InterPro" id="IPR036612">
    <property type="entry name" value="KH_dom_type_1_sf"/>
</dbReference>
<dbReference type="RefSeq" id="WP_023893696.1">
    <property type="nucleotide sequence ID" value="NC_023030.2"/>
</dbReference>
<dbReference type="GO" id="GO:0003723">
    <property type="term" value="F:RNA binding"/>
    <property type="evidence" value="ECO:0007669"/>
    <property type="project" value="UniProtKB-UniRule"/>
</dbReference>
<dbReference type="SUPFAM" id="SSF109604">
    <property type="entry name" value="HD-domain/PDEase-like"/>
    <property type="match status" value="1"/>
</dbReference>
<feature type="transmembrane region" description="Helical" evidence="5">
    <location>
        <begin position="6"/>
        <end position="29"/>
    </location>
</feature>
<dbReference type="InterPro" id="IPR003607">
    <property type="entry name" value="HD/PDEase_dom"/>
</dbReference>
<dbReference type="Gene3D" id="1.10.3210.10">
    <property type="entry name" value="Hypothetical protein af1432"/>
    <property type="match status" value="1"/>
</dbReference>
<feature type="coiled-coil region" evidence="6">
    <location>
        <begin position="40"/>
        <end position="67"/>
    </location>
</feature>
<feature type="coiled-coil region" evidence="6">
    <location>
        <begin position="96"/>
        <end position="130"/>
    </location>
</feature>
<dbReference type="InterPro" id="IPR051094">
    <property type="entry name" value="Diverse_Catalytic_Enzymes"/>
</dbReference>
<evidence type="ECO:0000256" key="6">
    <source>
        <dbReference type="SAM" id="Coils"/>
    </source>
</evidence>
<dbReference type="InterPro" id="IPR006674">
    <property type="entry name" value="HD_domain"/>
</dbReference>
<dbReference type="HAMAP" id="MF_00335">
    <property type="entry name" value="RNase_Y"/>
    <property type="match status" value="1"/>
</dbReference>
<keyword evidence="5" id="KW-1003">Cell membrane</keyword>
<feature type="domain" description="HD" evidence="7">
    <location>
        <begin position="354"/>
        <end position="464"/>
    </location>
</feature>
<dbReference type="EMBL" id="CP006916">
    <property type="protein sequence ID" value="AHB99737.1"/>
    <property type="molecule type" value="Genomic_DNA"/>
</dbReference>
<comment type="subcellular location">
    <subcellularLocation>
        <location evidence="5">Cell membrane</location>
        <topology evidence="5">Single-pass membrane protein</topology>
    </subcellularLocation>
</comment>
<keyword evidence="5" id="KW-0472">Membrane</keyword>
<keyword evidence="4 5" id="KW-0694">RNA-binding</keyword>
<gene>
    <name evidence="5" type="primary">rny</name>
    <name evidence="8" type="ORF">GCW_02690</name>
</gene>
<dbReference type="EC" id="3.1.-.-" evidence="5"/>
<dbReference type="eggNOG" id="COG1418">
    <property type="taxonomic scope" value="Bacteria"/>
</dbReference>
<dbReference type="SMART" id="SM00322">
    <property type="entry name" value="KH"/>
    <property type="match status" value="1"/>
</dbReference>
<keyword evidence="1 5" id="KW-0540">Nuclease</keyword>
<dbReference type="SMART" id="SM00471">
    <property type="entry name" value="HDc"/>
    <property type="match status" value="1"/>
</dbReference>
<evidence type="ECO:0000256" key="2">
    <source>
        <dbReference type="ARBA" id="ARBA00022759"/>
    </source>
</evidence>
<keyword evidence="5" id="KW-1133">Transmembrane helix</keyword>
<dbReference type="GO" id="GO:0016787">
    <property type="term" value="F:hydrolase activity"/>
    <property type="evidence" value="ECO:0007669"/>
    <property type="project" value="UniProtKB-KW"/>
</dbReference>
<keyword evidence="2 5" id="KW-0255">Endonuclease</keyword>
<keyword evidence="5" id="KW-0812">Transmembrane</keyword>
<accession>A0A0F6CKW5</accession>
<reference evidence="8 9" key="1">
    <citation type="journal article" date="2011" name="PLoS ONE">
        <title>Core proteome of the minimal cell: comparative proteomics of three mollicute species.</title>
        <authorList>
            <person name="Fisunov G.Y."/>
            <person name="Alexeev D.G."/>
            <person name="Bazaleev N.A."/>
            <person name="Ladygina V.G."/>
            <person name="Galyamina M.A."/>
            <person name="Kondratov I.G."/>
            <person name="Zhukova N.A."/>
            <person name="Serebryakova M.V."/>
            <person name="Demina I.A."/>
            <person name="Govorun V.M."/>
        </authorList>
    </citation>
    <scope>NUCLEOTIDE SEQUENCE [LARGE SCALE GENOMIC DNA]</scope>
    <source>
        <strain evidence="8 9">S6</strain>
    </source>
</reference>
<dbReference type="GO" id="GO:0006402">
    <property type="term" value="P:mRNA catabolic process"/>
    <property type="evidence" value="ECO:0007669"/>
    <property type="project" value="UniProtKB-UniRule"/>
</dbReference>
<dbReference type="Pfam" id="PF01966">
    <property type="entry name" value="HD"/>
    <property type="match status" value="1"/>
</dbReference>
<sequence>MITIYILLMYLIVGLLTALTVLIFVFILLKFYEFRFFKQTETYQRELEQEILKINKQEELEEKLKEHYLFQSNHKVFTKRDLREIRNFFIAVLSDKILLENKKKLLSNEIIEKKKENEELKTKLDAKKVEEKITLLKEMNLTHEEAKKRLLEEYRGYVRNDLDKMVKEEEKVANDKKNAITNELNKLLINAMGNVSLLTETVRMNTVKTIKYEYVDVDPIKVKKVTDDFFGKIIGKEARNKKYIERLFNVEIIIKPESSRISISSFNTIKLEVAYNALNKIIEAVNDQGTHVLDESLIRKSWYGALNEFSAEAKRIGEETLKELGLYESAFIPTKEISEFIGRLKFRGSNTQNVLTHSIEAAQIAESIADQLNLNKEKAKVCALLHDIGKAIDKESVSSEGKWKNLKYAANDHVSAGVAIAQYYKFDIDIIDAINCHHGRKKIYEKSKNFYAKITKIADFLSAARPGVRFVKDNDIERRFDTISNILTKYVDEKIISTYKILKNGYNINLMINPDITESEYSQLTLDLKKDIESDKELSKYPITITYVQNITRSETTNAIAHAKKTVEIYSEDKAELVNDEELSTVEFLDEDS</sequence>
<dbReference type="InterPro" id="IPR017705">
    <property type="entry name" value="Ribonuclease_Y"/>
</dbReference>
<comment type="similarity">
    <text evidence="5">Belongs to the RNase Y family.</text>
</comment>
<organism evidence="8 9">
    <name type="scientific">Mycoplasmoides gallisepticum S6</name>
    <dbReference type="NCBI Taxonomy" id="1006581"/>
    <lineage>
        <taxon>Bacteria</taxon>
        <taxon>Bacillati</taxon>
        <taxon>Mycoplasmatota</taxon>
        <taxon>Mycoplasmoidales</taxon>
        <taxon>Mycoplasmoidaceae</taxon>
        <taxon>Mycoplasmoides</taxon>
    </lineage>
</organism>
<dbReference type="GO" id="GO:0004521">
    <property type="term" value="F:RNA endonuclease activity"/>
    <property type="evidence" value="ECO:0007669"/>
    <property type="project" value="UniProtKB-UniRule"/>
</dbReference>
<evidence type="ECO:0000313" key="8">
    <source>
        <dbReference type="EMBL" id="AHB99737.1"/>
    </source>
</evidence>
<evidence type="ECO:0000256" key="5">
    <source>
        <dbReference type="HAMAP-Rule" id="MF_00335"/>
    </source>
</evidence>
<dbReference type="PANTHER" id="PTHR35795">
    <property type="entry name" value="SLR1885 PROTEIN"/>
    <property type="match status" value="1"/>
</dbReference>
<keyword evidence="3 5" id="KW-0378">Hydrolase</keyword>
<dbReference type="HOGENOM" id="CLU_459917_0_0_14"/>
<protein>
    <recommendedName>
        <fullName evidence="5">Ribonuclease Y</fullName>
        <shortName evidence="5">RNase Y</shortName>
        <ecNumber evidence="5">3.1.-.-</ecNumber>
    </recommendedName>
</protein>
<name>A0A0F6CKW5_MYCGL</name>
<comment type="function">
    <text evidence="5">Endoribonuclease that initiates mRNA decay.</text>
</comment>
<dbReference type="CDD" id="cd00077">
    <property type="entry name" value="HDc"/>
    <property type="match status" value="1"/>
</dbReference>
<dbReference type="InterPro" id="IPR004087">
    <property type="entry name" value="KH_dom"/>
</dbReference>
<dbReference type="SUPFAM" id="SSF54791">
    <property type="entry name" value="Eukaryotic type KH-domain (KH-domain type I)"/>
    <property type="match status" value="1"/>
</dbReference>
<dbReference type="GO" id="GO:0005886">
    <property type="term" value="C:plasma membrane"/>
    <property type="evidence" value="ECO:0007669"/>
    <property type="project" value="UniProtKB-SubCell"/>
</dbReference>
<dbReference type="AlphaFoldDB" id="A0A0F6CKW5"/>
<evidence type="ECO:0000256" key="3">
    <source>
        <dbReference type="ARBA" id="ARBA00022801"/>
    </source>
</evidence>
<dbReference type="Proteomes" id="UP000018735">
    <property type="component" value="Chromosome"/>
</dbReference>
<dbReference type="PANTHER" id="PTHR35795:SF1">
    <property type="entry name" value="BIS(5'-NUCLEOSYL)-TETRAPHOSPHATASE, SYMMETRICAL"/>
    <property type="match status" value="1"/>
</dbReference>
<dbReference type="KEGG" id="mgz:GCW_02690"/>
<evidence type="ECO:0000313" key="9">
    <source>
        <dbReference type="Proteomes" id="UP000018735"/>
    </source>
</evidence>